<feature type="compositionally biased region" description="Acidic residues" evidence="1">
    <location>
        <begin position="50"/>
        <end position="59"/>
    </location>
</feature>
<dbReference type="Proteomes" id="UP000318571">
    <property type="component" value="Chromosome 7"/>
</dbReference>
<evidence type="ECO:0000313" key="3">
    <source>
        <dbReference type="Proteomes" id="UP000318571"/>
    </source>
</evidence>
<sequence length="254" mass="27312">MLEQPSHRSTPKLLADCLGSDESSARKYSYENLITREVQWHPPSDTTEAPTEDCSDDVPENTTINTTTQNHAQPSSPRPLDPTPIAPPLPPSEPTPPPLPPIVPPPPPPPPAEEVVEVHIANDQGMADMEMSDEDDADPVDERPIEGGPGREVSFTDELSTFYASLGGSSSLTHETAPTPPSHSPTPPSRVESPLSNEGTHSPTPNVGAGATAKEERKVKKKRTLASGLSLKKKGVDNLVAKWQNIQNEVKRSQ</sequence>
<dbReference type="EMBL" id="VCGU01000008">
    <property type="protein sequence ID" value="TRY72187.1"/>
    <property type="molecule type" value="Genomic_DNA"/>
</dbReference>
<feature type="compositionally biased region" description="Pro residues" evidence="1">
    <location>
        <begin position="178"/>
        <end position="188"/>
    </location>
</feature>
<dbReference type="PRINTS" id="PR01217">
    <property type="entry name" value="PRICHEXTENSN"/>
</dbReference>
<feature type="compositionally biased region" description="Pro residues" evidence="1">
    <location>
        <begin position="76"/>
        <end position="112"/>
    </location>
</feature>
<feature type="compositionally biased region" description="Polar residues" evidence="1">
    <location>
        <begin position="60"/>
        <end position="75"/>
    </location>
</feature>
<protein>
    <submittedName>
        <fullName evidence="2">Uncharacterized protein</fullName>
    </submittedName>
</protein>
<feature type="compositionally biased region" description="Polar residues" evidence="1">
    <location>
        <begin position="194"/>
        <end position="205"/>
    </location>
</feature>
<feature type="compositionally biased region" description="Polar residues" evidence="1">
    <location>
        <begin position="157"/>
        <end position="174"/>
    </location>
</feature>
<accession>A0A553P3B4</accession>
<feature type="region of interest" description="Disordered" evidence="1">
    <location>
        <begin position="1"/>
        <end position="226"/>
    </location>
</feature>
<organism evidence="2 3">
    <name type="scientific">Tigriopus californicus</name>
    <name type="common">Marine copepod</name>
    <dbReference type="NCBI Taxonomy" id="6832"/>
    <lineage>
        <taxon>Eukaryota</taxon>
        <taxon>Metazoa</taxon>
        <taxon>Ecdysozoa</taxon>
        <taxon>Arthropoda</taxon>
        <taxon>Crustacea</taxon>
        <taxon>Multicrustacea</taxon>
        <taxon>Hexanauplia</taxon>
        <taxon>Copepoda</taxon>
        <taxon>Harpacticoida</taxon>
        <taxon>Harpacticidae</taxon>
        <taxon>Tigriopus</taxon>
    </lineage>
</organism>
<evidence type="ECO:0000313" key="2">
    <source>
        <dbReference type="EMBL" id="TRY72187.1"/>
    </source>
</evidence>
<reference evidence="2 3" key="1">
    <citation type="journal article" date="2018" name="Nat. Ecol. Evol.">
        <title>Genomic signatures of mitonuclear coevolution across populations of Tigriopus californicus.</title>
        <authorList>
            <person name="Barreto F.S."/>
            <person name="Watson E.T."/>
            <person name="Lima T.G."/>
            <person name="Willett C.S."/>
            <person name="Edmands S."/>
            <person name="Li W."/>
            <person name="Burton R.S."/>
        </authorList>
    </citation>
    <scope>NUCLEOTIDE SEQUENCE [LARGE SCALE GENOMIC DNA]</scope>
    <source>
        <strain evidence="2 3">San Diego</strain>
    </source>
</reference>
<keyword evidence="3" id="KW-1185">Reference proteome</keyword>
<name>A0A553P3B4_TIGCA</name>
<dbReference type="AlphaFoldDB" id="A0A553P3B4"/>
<gene>
    <name evidence="2" type="ORF">TCAL_00237</name>
</gene>
<proteinExistence type="predicted"/>
<dbReference type="STRING" id="6832.A0A553P3B4"/>
<feature type="compositionally biased region" description="Acidic residues" evidence="1">
    <location>
        <begin position="130"/>
        <end position="139"/>
    </location>
</feature>
<evidence type="ECO:0000256" key="1">
    <source>
        <dbReference type="SAM" id="MobiDB-lite"/>
    </source>
</evidence>
<comment type="caution">
    <text evidence="2">The sequence shown here is derived from an EMBL/GenBank/DDBJ whole genome shotgun (WGS) entry which is preliminary data.</text>
</comment>